<evidence type="ECO:0000313" key="2">
    <source>
        <dbReference type="EMBL" id="GIH01205.1"/>
    </source>
</evidence>
<protein>
    <recommendedName>
        <fullName evidence="4">DUF4352 domain-containing protein</fullName>
    </recommendedName>
</protein>
<accession>A0ABQ4F2S6</accession>
<gene>
    <name evidence="2" type="ORF">Pma05_77770</name>
</gene>
<dbReference type="Proteomes" id="UP000621500">
    <property type="component" value="Unassembled WGS sequence"/>
</dbReference>
<dbReference type="RefSeq" id="WP_203862481.1">
    <property type="nucleotide sequence ID" value="NZ_BAAAZQ010000035.1"/>
</dbReference>
<keyword evidence="3" id="KW-1185">Reference proteome</keyword>
<sequence length="165" mass="18334">MRPLAKVTAALLLGAVMAVLMGAAPASAYDVRYRAAKSCFVDGREFRAHILTYGKPTGVGDYTEVQLWGYRIEAAGGNTRNTTVQATEVRWIDGSWRRIGGVSWTQAAIEDGEFHRGAIQEGTIPQIGYTAEDSPRAFMVRVYFDQDAFKTCQVTLRPYDLEWMS</sequence>
<comment type="caution">
    <text evidence="2">The sequence shown here is derived from an EMBL/GenBank/DDBJ whole genome shotgun (WGS) entry which is preliminary data.</text>
</comment>
<proteinExistence type="predicted"/>
<feature type="chain" id="PRO_5045827156" description="DUF4352 domain-containing protein" evidence="1">
    <location>
        <begin position="29"/>
        <end position="165"/>
    </location>
</feature>
<reference evidence="2 3" key="1">
    <citation type="submission" date="2021-01" db="EMBL/GenBank/DDBJ databases">
        <title>Whole genome shotgun sequence of Plantactinospora mayteni NBRC 109088.</title>
        <authorList>
            <person name="Komaki H."/>
            <person name="Tamura T."/>
        </authorList>
    </citation>
    <scope>NUCLEOTIDE SEQUENCE [LARGE SCALE GENOMIC DNA]</scope>
    <source>
        <strain evidence="2 3">NBRC 109088</strain>
    </source>
</reference>
<feature type="signal peptide" evidence="1">
    <location>
        <begin position="1"/>
        <end position="28"/>
    </location>
</feature>
<organism evidence="2 3">
    <name type="scientific">Plantactinospora mayteni</name>
    <dbReference type="NCBI Taxonomy" id="566021"/>
    <lineage>
        <taxon>Bacteria</taxon>
        <taxon>Bacillati</taxon>
        <taxon>Actinomycetota</taxon>
        <taxon>Actinomycetes</taxon>
        <taxon>Micromonosporales</taxon>
        <taxon>Micromonosporaceae</taxon>
        <taxon>Plantactinospora</taxon>
    </lineage>
</organism>
<evidence type="ECO:0008006" key="4">
    <source>
        <dbReference type="Google" id="ProtNLM"/>
    </source>
</evidence>
<dbReference type="EMBL" id="BONX01000065">
    <property type="protein sequence ID" value="GIH01205.1"/>
    <property type="molecule type" value="Genomic_DNA"/>
</dbReference>
<name>A0ABQ4F2S6_9ACTN</name>
<keyword evidence="1" id="KW-0732">Signal</keyword>
<evidence type="ECO:0000313" key="3">
    <source>
        <dbReference type="Proteomes" id="UP000621500"/>
    </source>
</evidence>
<evidence type="ECO:0000256" key="1">
    <source>
        <dbReference type="SAM" id="SignalP"/>
    </source>
</evidence>